<proteinExistence type="predicted"/>
<gene>
    <name evidence="1" type="ORF">IHE45_16G072300</name>
</gene>
<dbReference type="Proteomes" id="UP000827976">
    <property type="component" value="Chromosome 16"/>
</dbReference>
<evidence type="ECO:0000313" key="1">
    <source>
        <dbReference type="EMBL" id="KAH7660044.1"/>
    </source>
</evidence>
<protein>
    <submittedName>
        <fullName evidence="1">Uncharacterized protein</fullName>
    </submittedName>
</protein>
<keyword evidence="2" id="KW-1185">Reference proteome</keyword>
<evidence type="ECO:0000313" key="2">
    <source>
        <dbReference type="Proteomes" id="UP000827976"/>
    </source>
</evidence>
<sequence length="110" mass="12392">MMIFFSGVGFLNHHLFLLLPLAISHPLFINYGTAARMPYPFSSPSSSPSSPSFLSFLLYLYTHTYIYIYTHTYKHMGGLGNRCSHGLFVCLGMNECAEIGDWRLVKFGGD</sequence>
<dbReference type="EMBL" id="CM037026">
    <property type="protein sequence ID" value="KAH7660044.1"/>
    <property type="molecule type" value="Genomic_DNA"/>
</dbReference>
<reference evidence="2" key="1">
    <citation type="journal article" date="2022" name="Nat. Commun.">
        <title>Chromosome evolution and the genetic basis of agronomically important traits in greater yam.</title>
        <authorList>
            <person name="Bredeson J.V."/>
            <person name="Lyons J.B."/>
            <person name="Oniyinde I.O."/>
            <person name="Okereke N.R."/>
            <person name="Kolade O."/>
            <person name="Nnabue I."/>
            <person name="Nwadili C.O."/>
            <person name="Hribova E."/>
            <person name="Parker M."/>
            <person name="Nwogha J."/>
            <person name="Shu S."/>
            <person name="Carlson J."/>
            <person name="Kariba R."/>
            <person name="Muthemba S."/>
            <person name="Knop K."/>
            <person name="Barton G.J."/>
            <person name="Sherwood A.V."/>
            <person name="Lopez-Montes A."/>
            <person name="Asiedu R."/>
            <person name="Jamnadass R."/>
            <person name="Muchugi A."/>
            <person name="Goodstein D."/>
            <person name="Egesi C.N."/>
            <person name="Featherston J."/>
            <person name="Asfaw A."/>
            <person name="Simpson G.G."/>
            <person name="Dolezel J."/>
            <person name="Hendre P.S."/>
            <person name="Van Deynze A."/>
            <person name="Kumar P.L."/>
            <person name="Obidiegwu J.E."/>
            <person name="Bhattacharjee R."/>
            <person name="Rokhsar D.S."/>
        </authorList>
    </citation>
    <scope>NUCLEOTIDE SEQUENCE [LARGE SCALE GENOMIC DNA]</scope>
    <source>
        <strain evidence="2">cv. TDa95/00328</strain>
    </source>
</reference>
<comment type="caution">
    <text evidence="1">The sequence shown here is derived from an EMBL/GenBank/DDBJ whole genome shotgun (WGS) entry which is preliminary data.</text>
</comment>
<accession>A0ACB7UI85</accession>
<name>A0ACB7UI85_DIOAL</name>
<organism evidence="1 2">
    <name type="scientific">Dioscorea alata</name>
    <name type="common">Purple yam</name>
    <dbReference type="NCBI Taxonomy" id="55571"/>
    <lineage>
        <taxon>Eukaryota</taxon>
        <taxon>Viridiplantae</taxon>
        <taxon>Streptophyta</taxon>
        <taxon>Embryophyta</taxon>
        <taxon>Tracheophyta</taxon>
        <taxon>Spermatophyta</taxon>
        <taxon>Magnoliopsida</taxon>
        <taxon>Liliopsida</taxon>
        <taxon>Dioscoreales</taxon>
        <taxon>Dioscoreaceae</taxon>
        <taxon>Dioscorea</taxon>
    </lineage>
</organism>